<dbReference type="Pfam" id="PF19047">
    <property type="entry name" value="HOOK_N"/>
    <property type="match status" value="1"/>
</dbReference>
<feature type="coiled-coil region" evidence="4">
    <location>
        <begin position="166"/>
        <end position="221"/>
    </location>
</feature>
<organism evidence="6 7">
    <name type="scientific">Thelephora terrestris</name>
    <dbReference type="NCBI Taxonomy" id="56493"/>
    <lineage>
        <taxon>Eukaryota</taxon>
        <taxon>Fungi</taxon>
        <taxon>Dikarya</taxon>
        <taxon>Basidiomycota</taxon>
        <taxon>Agaricomycotina</taxon>
        <taxon>Agaricomycetes</taxon>
        <taxon>Thelephorales</taxon>
        <taxon>Thelephoraceae</taxon>
        <taxon>Thelephora</taxon>
    </lineage>
</organism>
<evidence type="ECO:0000256" key="4">
    <source>
        <dbReference type="SAM" id="Coils"/>
    </source>
</evidence>
<keyword evidence="2" id="KW-0963">Cytoplasm</keyword>
<name>A0A9P6HPP1_9AGAM</name>
<accession>A0A9P6HPP1</accession>
<dbReference type="Gene3D" id="1.10.418.10">
    <property type="entry name" value="Calponin-like domain"/>
    <property type="match status" value="1"/>
</dbReference>
<dbReference type="CDD" id="cd22211">
    <property type="entry name" value="HkD_SF"/>
    <property type="match status" value="1"/>
</dbReference>
<dbReference type="SUPFAM" id="SSF116907">
    <property type="entry name" value="Hook domain"/>
    <property type="match status" value="1"/>
</dbReference>
<evidence type="ECO:0000256" key="1">
    <source>
        <dbReference type="ARBA" id="ARBA00004496"/>
    </source>
</evidence>
<dbReference type="OrthoDB" id="49395at2759"/>
<keyword evidence="7" id="KW-1185">Reference proteome</keyword>
<dbReference type="GO" id="GO:0051959">
    <property type="term" value="F:dynein light intermediate chain binding"/>
    <property type="evidence" value="ECO:0007669"/>
    <property type="project" value="TreeGrafter"/>
</dbReference>
<dbReference type="GO" id="GO:0005737">
    <property type="term" value="C:cytoplasm"/>
    <property type="evidence" value="ECO:0007669"/>
    <property type="project" value="UniProtKB-SubCell"/>
</dbReference>
<dbReference type="EMBL" id="WIUZ02000001">
    <property type="protein sequence ID" value="KAF9792235.1"/>
    <property type="molecule type" value="Genomic_DNA"/>
</dbReference>
<comment type="caution">
    <text evidence="6">The sequence shown here is derived from an EMBL/GenBank/DDBJ whole genome shotgun (WGS) entry which is preliminary data.</text>
</comment>
<dbReference type="GO" id="GO:0008017">
    <property type="term" value="F:microtubule binding"/>
    <property type="evidence" value="ECO:0007669"/>
    <property type="project" value="TreeGrafter"/>
</dbReference>
<keyword evidence="3 4" id="KW-0175">Coiled coil</keyword>
<sequence length="257" mass="29723">MAPLCSKSSPWCQSLSSQETVLAPDAPQSRDTEYFRQPTRPPAQLSDNWVLRFNALKRLYRLLIQYFSDVLDQNTSALEVPDLQSMAKDHSVKDTLIMCRLTIAIAVQCDNNKHIIDKIQSLSDTNQHYLMKAIEQVMAKVQASGGTQGTSTMTDDDHYYYLQSERSRILAEKETLEKVYQNLLEEHRTLQTNYDDSVSEKEDALARMRQTQREVDDSKRHDKADHVMRAEIDRLRAELRAKTTLRLQRLNSISRIM</sequence>
<evidence type="ECO:0000313" key="7">
    <source>
        <dbReference type="Proteomes" id="UP000736335"/>
    </source>
</evidence>
<evidence type="ECO:0000256" key="2">
    <source>
        <dbReference type="ARBA" id="ARBA00022490"/>
    </source>
</evidence>
<dbReference type="InterPro" id="IPR043936">
    <property type="entry name" value="HOOK_N"/>
</dbReference>
<dbReference type="Proteomes" id="UP000736335">
    <property type="component" value="Unassembled WGS sequence"/>
</dbReference>
<comment type="subcellular location">
    <subcellularLocation>
        <location evidence="1">Cytoplasm</location>
    </subcellularLocation>
</comment>
<evidence type="ECO:0000256" key="3">
    <source>
        <dbReference type="ARBA" id="ARBA00023054"/>
    </source>
</evidence>
<dbReference type="GO" id="GO:0005815">
    <property type="term" value="C:microtubule organizing center"/>
    <property type="evidence" value="ECO:0007669"/>
    <property type="project" value="TreeGrafter"/>
</dbReference>
<proteinExistence type="predicted"/>
<evidence type="ECO:0000259" key="5">
    <source>
        <dbReference type="Pfam" id="PF19047"/>
    </source>
</evidence>
<feature type="domain" description="HOOK N-terminal" evidence="5">
    <location>
        <begin position="44"/>
        <end position="135"/>
    </location>
</feature>
<dbReference type="PANTHER" id="PTHR18947:SF28">
    <property type="entry name" value="GIRDIN, ISOFORM A"/>
    <property type="match status" value="1"/>
</dbReference>
<reference evidence="6" key="1">
    <citation type="journal article" date="2020" name="Nat. Commun.">
        <title>Large-scale genome sequencing of mycorrhizal fungi provides insights into the early evolution of symbiotic traits.</title>
        <authorList>
            <person name="Miyauchi S."/>
            <person name="Kiss E."/>
            <person name="Kuo A."/>
            <person name="Drula E."/>
            <person name="Kohler A."/>
            <person name="Sanchez-Garcia M."/>
            <person name="Morin E."/>
            <person name="Andreopoulos B."/>
            <person name="Barry K.W."/>
            <person name="Bonito G."/>
            <person name="Buee M."/>
            <person name="Carver A."/>
            <person name="Chen C."/>
            <person name="Cichocki N."/>
            <person name="Clum A."/>
            <person name="Culley D."/>
            <person name="Crous P.W."/>
            <person name="Fauchery L."/>
            <person name="Girlanda M."/>
            <person name="Hayes R.D."/>
            <person name="Keri Z."/>
            <person name="LaButti K."/>
            <person name="Lipzen A."/>
            <person name="Lombard V."/>
            <person name="Magnuson J."/>
            <person name="Maillard F."/>
            <person name="Murat C."/>
            <person name="Nolan M."/>
            <person name="Ohm R.A."/>
            <person name="Pangilinan J."/>
            <person name="Pereira M.F."/>
            <person name="Perotto S."/>
            <person name="Peter M."/>
            <person name="Pfister S."/>
            <person name="Riley R."/>
            <person name="Sitrit Y."/>
            <person name="Stielow J.B."/>
            <person name="Szollosi G."/>
            <person name="Zifcakova L."/>
            <person name="Stursova M."/>
            <person name="Spatafora J.W."/>
            <person name="Tedersoo L."/>
            <person name="Vaario L.M."/>
            <person name="Yamada A."/>
            <person name="Yan M."/>
            <person name="Wang P."/>
            <person name="Xu J."/>
            <person name="Bruns T."/>
            <person name="Baldrian P."/>
            <person name="Vilgalys R."/>
            <person name="Dunand C."/>
            <person name="Henrissat B."/>
            <person name="Grigoriev I.V."/>
            <person name="Hibbett D."/>
            <person name="Nagy L.G."/>
            <person name="Martin F.M."/>
        </authorList>
    </citation>
    <scope>NUCLEOTIDE SEQUENCE</scope>
    <source>
        <strain evidence="6">UH-Tt-Lm1</strain>
    </source>
</reference>
<gene>
    <name evidence="6" type="ORF">BJ322DRAFT_23685</name>
</gene>
<reference evidence="6" key="2">
    <citation type="submission" date="2020-11" db="EMBL/GenBank/DDBJ databases">
        <authorList>
            <consortium name="DOE Joint Genome Institute"/>
            <person name="Kuo A."/>
            <person name="Miyauchi S."/>
            <person name="Kiss E."/>
            <person name="Drula E."/>
            <person name="Kohler A."/>
            <person name="Sanchez-Garcia M."/>
            <person name="Andreopoulos B."/>
            <person name="Barry K.W."/>
            <person name="Bonito G."/>
            <person name="Buee M."/>
            <person name="Carver A."/>
            <person name="Chen C."/>
            <person name="Cichocki N."/>
            <person name="Clum A."/>
            <person name="Culley D."/>
            <person name="Crous P.W."/>
            <person name="Fauchery L."/>
            <person name="Girlanda M."/>
            <person name="Hayes R."/>
            <person name="Keri Z."/>
            <person name="Labutti K."/>
            <person name="Lipzen A."/>
            <person name="Lombard V."/>
            <person name="Magnuson J."/>
            <person name="Maillard F."/>
            <person name="Morin E."/>
            <person name="Murat C."/>
            <person name="Nolan M."/>
            <person name="Ohm R."/>
            <person name="Pangilinan J."/>
            <person name="Pereira M."/>
            <person name="Perotto S."/>
            <person name="Peter M."/>
            <person name="Riley R."/>
            <person name="Sitrit Y."/>
            <person name="Stielow B."/>
            <person name="Szollosi G."/>
            <person name="Zifcakova L."/>
            <person name="Stursova M."/>
            <person name="Spatafora J.W."/>
            <person name="Tedersoo L."/>
            <person name="Vaario L.-M."/>
            <person name="Yamada A."/>
            <person name="Yan M."/>
            <person name="Wang P."/>
            <person name="Xu J."/>
            <person name="Bruns T."/>
            <person name="Baldrian P."/>
            <person name="Vilgalys R."/>
            <person name="Henrissat B."/>
            <person name="Grigoriev I.V."/>
            <person name="Hibbett D."/>
            <person name="Nagy L.G."/>
            <person name="Martin F.M."/>
        </authorList>
    </citation>
    <scope>NUCLEOTIDE SEQUENCE</scope>
    <source>
        <strain evidence="6">UH-Tt-Lm1</strain>
    </source>
</reference>
<dbReference type="GO" id="GO:0031122">
    <property type="term" value="P:cytoplasmic microtubule organization"/>
    <property type="evidence" value="ECO:0007669"/>
    <property type="project" value="TreeGrafter"/>
</dbReference>
<protein>
    <recommendedName>
        <fullName evidence="5">HOOK N-terminal domain-containing protein</fullName>
    </recommendedName>
</protein>
<dbReference type="PANTHER" id="PTHR18947">
    <property type="entry name" value="HOOK PROTEINS"/>
    <property type="match status" value="1"/>
</dbReference>
<dbReference type="AlphaFoldDB" id="A0A9P6HPP1"/>
<dbReference type="GO" id="GO:0030705">
    <property type="term" value="P:cytoskeleton-dependent intracellular transport"/>
    <property type="evidence" value="ECO:0007669"/>
    <property type="project" value="InterPro"/>
</dbReference>
<dbReference type="InterPro" id="IPR036872">
    <property type="entry name" value="CH_dom_sf"/>
</dbReference>
<evidence type="ECO:0000313" key="6">
    <source>
        <dbReference type="EMBL" id="KAF9792235.1"/>
    </source>
</evidence>